<proteinExistence type="predicted"/>
<reference evidence="1 2" key="1">
    <citation type="journal article" date="2021" name="Hortic Res">
        <title>High-quality reference genome and annotation aids understanding of berry development for evergreen blueberry (Vaccinium darrowii).</title>
        <authorList>
            <person name="Yu J."/>
            <person name="Hulse-Kemp A.M."/>
            <person name="Babiker E."/>
            <person name="Staton M."/>
        </authorList>
    </citation>
    <scope>NUCLEOTIDE SEQUENCE [LARGE SCALE GENOMIC DNA]</scope>
    <source>
        <strain evidence="2">cv. NJ 8807/NJ 8810</strain>
        <tissue evidence="1">Young leaf</tissue>
    </source>
</reference>
<protein>
    <submittedName>
        <fullName evidence="1">Uncharacterized protein</fullName>
    </submittedName>
</protein>
<sequence length="245" mass="28232">MADRGKQPVQGDWVTVARRAHPREEKTYVVFTGFQPGIYKTWEECHPQVNHFPGACYKSYDSMTKARRAWYSRPPMVSAQQMEFTPPMVIPPVRPIGVPMNFVAEPEIKDFYNPGIPSPETNPLQSKFVIPNLDPEEYWMESLLRLSQHATQIQGTVPTPFMVTDGRRIFVTNFPISCKRSEEQIQEVEALLNNIKKRQNLDLPMELTIQADSIEEDRNMQFSQDPNSPVSSEHYDGVEYLNLIN</sequence>
<evidence type="ECO:0000313" key="2">
    <source>
        <dbReference type="Proteomes" id="UP000828048"/>
    </source>
</evidence>
<name>A0ACB7YIE4_9ERIC</name>
<keyword evidence="2" id="KW-1185">Reference proteome</keyword>
<accession>A0ACB7YIE4</accession>
<dbReference type="Proteomes" id="UP000828048">
    <property type="component" value="Chromosome 8"/>
</dbReference>
<gene>
    <name evidence="1" type="ORF">Vadar_031471</name>
</gene>
<organism evidence="1 2">
    <name type="scientific">Vaccinium darrowii</name>
    <dbReference type="NCBI Taxonomy" id="229202"/>
    <lineage>
        <taxon>Eukaryota</taxon>
        <taxon>Viridiplantae</taxon>
        <taxon>Streptophyta</taxon>
        <taxon>Embryophyta</taxon>
        <taxon>Tracheophyta</taxon>
        <taxon>Spermatophyta</taxon>
        <taxon>Magnoliopsida</taxon>
        <taxon>eudicotyledons</taxon>
        <taxon>Gunneridae</taxon>
        <taxon>Pentapetalae</taxon>
        <taxon>asterids</taxon>
        <taxon>Ericales</taxon>
        <taxon>Ericaceae</taxon>
        <taxon>Vaccinioideae</taxon>
        <taxon>Vaccinieae</taxon>
        <taxon>Vaccinium</taxon>
    </lineage>
</organism>
<comment type="caution">
    <text evidence="1">The sequence shown here is derived from an EMBL/GenBank/DDBJ whole genome shotgun (WGS) entry which is preliminary data.</text>
</comment>
<dbReference type="EMBL" id="CM037158">
    <property type="protein sequence ID" value="KAH7852958.1"/>
    <property type="molecule type" value="Genomic_DNA"/>
</dbReference>
<evidence type="ECO:0000313" key="1">
    <source>
        <dbReference type="EMBL" id="KAH7852958.1"/>
    </source>
</evidence>